<organism evidence="9 10">
    <name type="scientific">Catenulispora pinistramenti</name>
    <dbReference type="NCBI Taxonomy" id="2705254"/>
    <lineage>
        <taxon>Bacteria</taxon>
        <taxon>Bacillati</taxon>
        <taxon>Actinomycetota</taxon>
        <taxon>Actinomycetes</taxon>
        <taxon>Catenulisporales</taxon>
        <taxon>Catenulisporaceae</taxon>
        <taxon>Catenulispora</taxon>
    </lineage>
</organism>
<dbReference type="SMART" id="SM00984">
    <property type="entry name" value="UDPG_MGDP_dh_C"/>
    <property type="match status" value="1"/>
</dbReference>
<comment type="pathway">
    <text evidence="1">Nucleotide-sugar biosynthesis; UDP-alpha-D-glucuronate biosynthesis; UDP-alpha-D-glucuronate from UDP-alpha-D-glucose: step 1/1.</text>
</comment>
<proteinExistence type="inferred from homology"/>
<comment type="catalytic activity">
    <reaction evidence="6 7">
        <text>UDP-alpha-D-glucose + 2 NAD(+) + H2O = UDP-alpha-D-glucuronate + 2 NADH + 3 H(+)</text>
        <dbReference type="Rhea" id="RHEA:23596"/>
        <dbReference type="ChEBI" id="CHEBI:15377"/>
        <dbReference type="ChEBI" id="CHEBI:15378"/>
        <dbReference type="ChEBI" id="CHEBI:57540"/>
        <dbReference type="ChEBI" id="CHEBI:57945"/>
        <dbReference type="ChEBI" id="CHEBI:58052"/>
        <dbReference type="ChEBI" id="CHEBI:58885"/>
        <dbReference type="EC" id="1.1.1.22"/>
    </reaction>
</comment>
<evidence type="ECO:0000313" key="10">
    <source>
        <dbReference type="Proteomes" id="UP000730482"/>
    </source>
</evidence>
<dbReference type="SUPFAM" id="SSF52413">
    <property type="entry name" value="UDP-glucose/GDP-mannose dehydrogenase C-terminal domain"/>
    <property type="match status" value="1"/>
</dbReference>
<dbReference type="Pfam" id="PF03721">
    <property type="entry name" value="UDPG_MGDP_dh_N"/>
    <property type="match status" value="1"/>
</dbReference>
<dbReference type="InterPro" id="IPR017476">
    <property type="entry name" value="UDP-Glc/GDP-Man"/>
</dbReference>
<evidence type="ECO:0000259" key="8">
    <source>
        <dbReference type="SMART" id="SM00984"/>
    </source>
</evidence>
<evidence type="ECO:0000256" key="4">
    <source>
        <dbReference type="ARBA" id="ARBA00023002"/>
    </source>
</evidence>
<dbReference type="EC" id="1.1.1.22" evidence="3 7"/>
<dbReference type="PROSITE" id="PS51257">
    <property type="entry name" value="PROKAR_LIPOPROTEIN"/>
    <property type="match status" value="1"/>
</dbReference>
<dbReference type="InterPro" id="IPR008927">
    <property type="entry name" value="6-PGluconate_DH-like_C_sf"/>
</dbReference>
<accession>A0ABS5KKP5</accession>
<gene>
    <name evidence="9" type="ORF">KGQ19_06980</name>
</gene>
<dbReference type="InterPro" id="IPR036220">
    <property type="entry name" value="UDP-Glc/GDP-Man_DH_C_sf"/>
</dbReference>
<dbReference type="NCBIfam" id="TIGR03026">
    <property type="entry name" value="NDP-sugDHase"/>
    <property type="match status" value="1"/>
</dbReference>
<dbReference type="PIRSF" id="PIRSF500134">
    <property type="entry name" value="UDPglc_DH_bac"/>
    <property type="match status" value="1"/>
</dbReference>
<evidence type="ECO:0000256" key="5">
    <source>
        <dbReference type="ARBA" id="ARBA00023027"/>
    </source>
</evidence>
<dbReference type="InterPro" id="IPR036291">
    <property type="entry name" value="NAD(P)-bd_dom_sf"/>
</dbReference>
<comment type="similarity">
    <text evidence="2 7">Belongs to the UDP-glucose/GDP-mannose dehydrogenase family.</text>
</comment>
<keyword evidence="5 7" id="KW-0520">NAD</keyword>
<evidence type="ECO:0000313" key="9">
    <source>
        <dbReference type="EMBL" id="MBS2546607.1"/>
    </source>
</evidence>
<dbReference type="PIRSF" id="PIRSF000124">
    <property type="entry name" value="UDPglc_GDPman_dh"/>
    <property type="match status" value="1"/>
</dbReference>
<dbReference type="InterPro" id="IPR014027">
    <property type="entry name" value="UDP-Glc/GDP-Man_DH_C"/>
</dbReference>
<name>A0ABS5KKP5_9ACTN</name>
<evidence type="ECO:0000256" key="2">
    <source>
        <dbReference type="ARBA" id="ARBA00006601"/>
    </source>
</evidence>
<reference evidence="9 10" key="1">
    <citation type="submission" date="2020-02" db="EMBL/GenBank/DDBJ databases">
        <title>Acidophilic actinobacteria isolated from forest soil.</title>
        <authorList>
            <person name="Golinska P."/>
        </authorList>
    </citation>
    <scope>NUCLEOTIDE SEQUENCE [LARGE SCALE GENOMIC DNA]</scope>
    <source>
        <strain evidence="9 10">NL8</strain>
    </source>
</reference>
<dbReference type="InterPro" id="IPR028357">
    <property type="entry name" value="UDPglc_DH_bac"/>
</dbReference>
<dbReference type="EMBL" id="JAAFYZ010000015">
    <property type="protein sequence ID" value="MBS2546607.1"/>
    <property type="molecule type" value="Genomic_DNA"/>
</dbReference>
<dbReference type="PANTHER" id="PTHR43750:SF3">
    <property type="entry name" value="UDP-GLUCOSE 6-DEHYDROGENASE TUAD"/>
    <property type="match status" value="1"/>
</dbReference>
<dbReference type="SUPFAM" id="SSF51735">
    <property type="entry name" value="NAD(P)-binding Rossmann-fold domains"/>
    <property type="match status" value="1"/>
</dbReference>
<dbReference type="PANTHER" id="PTHR43750">
    <property type="entry name" value="UDP-GLUCOSE 6-DEHYDROGENASE TUAD"/>
    <property type="match status" value="1"/>
</dbReference>
<keyword evidence="4 7" id="KW-0560">Oxidoreductase</keyword>
<dbReference type="Proteomes" id="UP000730482">
    <property type="component" value="Unassembled WGS sequence"/>
</dbReference>
<dbReference type="RefSeq" id="WP_212008253.1">
    <property type="nucleotide sequence ID" value="NZ_JAAFYZ010000015.1"/>
</dbReference>
<dbReference type="Gene3D" id="3.40.50.720">
    <property type="entry name" value="NAD(P)-binding Rossmann-like Domain"/>
    <property type="match status" value="2"/>
</dbReference>
<dbReference type="Pfam" id="PF00984">
    <property type="entry name" value="UDPG_MGDP_dh"/>
    <property type="match status" value="1"/>
</dbReference>
<dbReference type="InterPro" id="IPR014026">
    <property type="entry name" value="UDP-Glc/GDP-Man_DH_dimer"/>
</dbReference>
<keyword evidence="10" id="KW-1185">Reference proteome</keyword>
<dbReference type="InterPro" id="IPR001732">
    <property type="entry name" value="UDP-Glc/GDP-Man_DH_N"/>
</dbReference>
<feature type="domain" description="UDP-glucose/GDP-mannose dehydrogenase C-terminal" evidence="8">
    <location>
        <begin position="310"/>
        <end position="411"/>
    </location>
</feature>
<dbReference type="SUPFAM" id="SSF48179">
    <property type="entry name" value="6-phosphogluconate dehydrogenase C-terminal domain-like"/>
    <property type="match status" value="1"/>
</dbReference>
<comment type="caution">
    <text evidence="9">The sequence shown here is derived from an EMBL/GenBank/DDBJ whole genome shotgun (WGS) entry which is preliminary data.</text>
</comment>
<protein>
    <recommendedName>
        <fullName evidence="3 7">UDP-glucose 6-dehydrogenase</fullName>
        <ecNumber evidence="3 7">1.1.1.22</ecNumber>
    </recommendedName>
</protein>
<evidence type="ECO:0000256" key="7">
    <source>
        <dbReference type="PIRNR" id="PIRNR000124"/>
    </source>
</evidence>
<evidence type="ECO:0000256" key="6">
    <source>
        <dbReference type="ARBA" id="ARBA00047473"/>
    </source>
</evidence>
<evidence type="ECO:0000256" key="3">
    <source>
        <dbReference type="ARBA" id="ARBA00012954"/>
    </source>
</evidence>
<dbReference type="Gene3D" id="1.20.5.100">
    <property type="entry name" value="Cytochrome c1, transmembrane anchor, C-terminal"/>
    <property type="match status" value="1"/>
</dbReference>
<dbReference type="Pfam" id="PF03720">
    <property type="entry name" value="UDPG_MGDP_dh_C"/>
    <property type="match status" value="1"/>
</dbReference>
<evidence type="ECO:0000256" key="1">
    <source>
        <dbReference type="ARBA" id="ARBA00004701"/>
    </source>
</evidence>
<sequence length="431" mass="45669">MARRIAVFGAGYIGLVTGACLAELGHTVVVRDIAEDKVAALRAGRVPIYEPGLAELIAAHAERLTFTLDADEATAEAEVVYVCVDTPPTASGDADLSRVWAVVDSAKRAAHLKAFVVKSTVPVGTGARIRAVLDTAGLAQVGYGSNPEFTAEGRAVRDFMRPDRIVIGAFDEATAALVAEIHEGVDGPVITMDVPSAEMVKLTSNAFLATKISFANEIANICETTGADVTKVLGAVGADHRLGKHFLHAGIGWGGSCFPKDAVALKALASNGGYHPQILTDVIEVNNHQRRRAVTRLKDEIGPLTGKTVAVLGMTFKPGTDDMREAPSTVIVDRLLSEGASVVCWDPMARTPAHAPWTAIRRAESVEEALSGAHAAMVVTEWPQLEAVDWRLAAESMAAAVLFDGRNVLEPERMAECGYTYISVGRATVRP</sequence>